<dbReference type="OrthoDB" id="28186at2759"/>
<proteinExistence type="predicted"/>
<gene>
    <name evidence="3" type="ORF">GPM918_LOCUS13499</name>
    <name evidence="4" type="ORF">SRO942_LOCUS13499</name>
</gene>
<dbReference type="AlphaFoldDB" id="A0A814GGE1"/>
<keyword evidence="5" id="KW-1185">Reference proteome</keyword>
<dbReference type="InterPro" id="IPR040416">
    <property type="entry name" value="TMEM181"/>
</dbReference>
<reference evidence="3" key="1">
    <citation type="submission" date="2021-02" db="EMBL/GenBank/DDBJ databases">
        <authorList>
            <person name="Nowell W R."/>
        </authorList>
    </citation>
    <scope>NUCLEOTIDE SEQUENCE</scope>
</reference>
<comment type="caution">
    <text evidence="3">The sequence shown here is derived from an EMBL/GenBank/DDBJ whole genome shotgun (WGS) entry which is preliminary data.</text>
</comment>
<dbReference type="PANTHER" id="PTHR31918">
    <property type="entry name" value="TRANSMEMBRANE PROTEIN 181"/>
    <property type="match status" value="1"/>
</dbReference>
<evidence type="ECO:0000256" key="1">
    <source>
        <dbReference type="SAM" id="Phobius"/>
    </source>
</evidence>
<dbReference type="InterPro" id="IPR054077">
    <property type="entry name" value="TMEM181_GOLD"/>
</dbReference>
<evidence type="ECO:0000313" key="5">
    <source>
        <dbReference type="Proteomes" id="UP000663829"/>
    </source>
</evidence>
<dbReference type="Proteomes" id="UP000681722">
    <property type="component" value="Unassembled WGS sequence"/>
</dbReference>
<dbReference type="EMBL" id="CAJNOQ010003112">
    <property type="protein sequence ID" value="CAF0995962.1"/>
    <property type="molecule type" value="Genomic_DNA"/>
</dbReference>
<dbReference type="Proteomes" id="UP000663829">
    <property type="component" value="Unassembled WGS sequence"/>
</dbReference>
<organism evidence="3 5">
    <name type="scientific">Didymodactylos carnosus</name>
    <dbReference type="NCBI Taxonomy" id="1234261"/>
    <lineage>
        <taxon>Eukaryota</taxon>
        <taxon>Metazoa</taxon>
        <taxon>Spiralia</taxon>
        <taxon>Gnathifera</taxon>
        <taxon>Rotifera</taxon>
        <taxon>Eurotatoria</taxon>
        <taxon>Bdelloidea</taxon>
        <taxon>Philodinida</taxon>
        <taxon>Philodinidae</taxon>
        <taxon>Didymodactylos</taxon>
    </lineage>
</organism>
<keyword evidence="1" id="KW-0812">Transmembrane</keyword>
<dbReference type="GO" id="GO:0015643">
    <property type="term" value="F:toxic substance binding"/>
    <property type="evidence" value="ECO:0007669"/>
    <property type="project" value="InterPro"/>
</dbReference>
<evidence type="ECO:0000313" key="4">
    <source>
        <dbReference type="EMBL" id="CAF3767573.1"/>
    </source>
</evidence>
<feature type="transmembrane region" description="Helical" evidence="1">
    <location>
        <begin position="23"/>
        <end position="44"/>
    </location>
</feature>
<sequence length="135" mass="15435">MGETKEIERSVQMRLYSLHKRQFVAVFVAFFILLLITILIGIAGPTVIRSKSFTKGLVGPYEIPSGFLEKFHQRLWLTVQVNVNTKDEYKQSLNVQVDITDGKGSKSLSNSYNRTRTIHCQQQVSNFKNETTYCA</sequence>
<dbReference type="Pfam" id="PF21885">
    <property type="entry name" value="TMEM181_GOLD"/>
    <property type="match status" value="1"/>
</dbReference>
<evidence type="ECO:0000313" key="3">
    <source>
        <dbReference type="EMBL" id="CAF0995962.1"/>
    </source>
</evidence>
<protein>
    <recommendedName>
        <fullName evidence="2">TMEM181 GOLD domain-containing protein</fullName>
    </recommendedName>
</protein>
<name>A0A814GGE1_9BILA</name>
<evidence type="ECO:0000259" key="2">
    <source>
        <dbReference type="Pfam" id="PF21885"/>
    </source>
</evidence>
<dbReference type="EMBL" id="CAJOBC010003112">
    <property type="protein sequence ID" value="CAF3767573.1"/>
    <property type="molecule type" value="Genomic_DNA"/>
</dbReference>
<accession>A0A814GGE1</accession>
<feature type="domain" description="TMEM181 GOLD" evidence="2">
    <location>
        <begin position="59"/>
        <end position="126"/>
    </location>
</feature>
<keyword evidence="1" id="KW-1133">Transmembrane helix</keyword>
<keyword evidence="1" id="KW-0472">Membrane</keyword>
<dbReference type="PANTHER" id="PTHR31918:SF1">
    <property type="entry name" value="TRANSMEMBRANE PROTEIN 181"/>
    <property type="match status" value="1"/>
</dbReference>